<dbReference type="CDD" id="cd03354">
    <property type="entry name" value="LbH_SAT"/>
    <property type="match status" value="1"/>
</dbReference>
<keyword evidence="5 6" id="KW-0012">Acyltransferase</keyword>
<dbReference type="InterPro" id="IPR005881">
    <property type="entry name" value="Ser_O-AcTrfase"/>
</dbReference>
<dbReference type="Gene3D" id="2.160.10.10">
    <property type="entry name" value="Hexapeptide repeat proteins"/>
    <property type="match status" value="1"/>
</dbReference>
<name>A0ABV2QXG3_9HYPH</name>
<dbReference type="PIRSF" id="PIRSF000441">
    <property type="entry name" value="CysE"/>
    <property type="match status" value="1"/>
</dbReference>
<dbReference type="NCBIfam" id="NF041874">
    <property type="entry name" value="EPS_EpsC"/>
    <property type="match status" value="1"/>
</dbReference>
<protein>
    <recommendedName>
        <fullName evidence="1 6">Serine acetyltransferase</fullName>
        <ecNumber evidence="6">2.3.1.30</ecNumber>
    </recommendedName>
</protein>
<evidence type="ECO:0000256" key="1">
    <source>
        <dbReference type="ARBA" id="ARBA00018522"/>
    </source>
</evidence>
<evidence type="ECO:0000256" key="3">
    <source>
        <dbReference type="ARBA" id="ARBA00022679"/>
    </source>
</evidence>
<gene>
    <name evidence="8" type="ORF">ABIE08_001618</name>
</gene>
<organism evidence="8 9">
    <name type="scientific">Kaistia defluvii</name>
    <dbReference type="NCBI Taxonomy" id="410841"/>
    <lineage>
        <taxon>Bacteria</taxon>
        <taxon>Pseudomonadati</taxon>
        <taxon>Pseudomonadota</taxon>
        <taxon>Alphaproteobacteria</taxon>
        <taxon>Hyphomicrobiales</taxon>
        <taxon>Kaistiaceae</taxon>
        <taxon>Kaistia</taxon>
    </lineage>
</organism>
<keyword evidence="9" id="KW-1185">Reference proteome</keyword>
<dbReference type="InterPro" id="IPR018357">
    <property type="entry name" value="Hexapep_transf_CS"/>
</dbReference>
<dbReference type="PANTHER" id="PTHR42811">
    <property type="entry name" value="SERINE ACETYLTRANSFERASE"/>
    <property type="match status" value="1"/>
</dbReference>
<dbReference type="SUPFAM" id="SSF51161">
    <property type="entry name" value="Trimeric LpxA-like enzymes"/>
    <property type="match status" value="1"/>
</dbReference>
<sequence>MSAVNSRLVGEGLASFDPLWSAMRVQAEEIMRAEPALASFIYATVLNHDRLEDAVAHRIAERLHHRDLSAEFIRQAFAEAFASEPDITKAVRVDIQAVLDRDPACNRAIEPILYFKGFHAIETHRLANWLWRQGRRDFAYYLQSRASSVFQVDINPAVPMGKGIFLDHATGLVVGETAVIEDDVSILQGVTLGGTGKETGNRHPKVRHGVLLGAGAKILGNIEIGHCSRVAAGSVVLHAVPPNTTVAGVPAKVVGKAPCAEPSRMMDQIVPDQA</sequence>
<evidence type="ECO:0000256" key="5">
    <source>
        <dbReference type="ARBA" id="ARBA00023315"/>
    </source>
</evidence>
<dbReference type="InterPro" id="IPR053376">
    <property type="entry name" value="Serine_acetyltransferase"/>
</dbReference>
<dbReference type="SMART" id="SM00971">
    <property type="entry name" value="SATase_N"/>
    <property type="match status" value="1"/>
</dbReference>
<keyword evidence="3 6" id="KW-0808">Transferase</keyword>
<keyword evidence="4" id="KW-0677">Repeat</keyword>
<dbReference type="NCBIfam" id="TIGR01172">
    <property type="entry name" value="cysE"/>
    <property type="match status" value="1"/>
</dbReference>
<evidence type="ECO:0000259" key="7">
    <source>
        <dbReference type="SMART" id="SM00971"/>
    </source>
</evidence>
<dbReference type="InterPro" id="IPR010493">
    <property type="entry name" value="Ser_AcTrfase_N"/>
</dbReference>
<accession>A0ABV2QXG3</accession>
<evidence type="ECO:0000256" key="6">
    <source>
        <dbReference type="PIRNR" id="PIRNR000441"/>
    </source>
</evidence>
<dbReference type="InterPro" id="IPR045304">
    <property type="entry name" value="LbH_SAT"/>
</dbReference>
<dbReference type="PROSITE" id="PS00101">
    <property type="entry name" value="HEXAPEP_TRANSFERASES"/>
    <property type="match status" value="1"/>
</dbReference>
<dbReference type="EMBL" id="JBEPSM010000001">
    <property type="protein sequence ID" value="MET4633705.1"/>
    <property type="molecule type" value="Genomic_DNA"/>
</dbReference>
<comment type="similarity">
    <text evidence="6">Belongs to the transferase hexapeptide repeat family.</text>
</comment>
<comment type="caution">
    <text evidence="8">The sequence shown here is derived from an EMBL/GenBank/DDBJ whole genome shotgun (WGS) entry which is preliminary data.</text>
</comment>
<dbReference type="Proteomes" id="UP001549321">
    <property type="component" value="Unassembled WGS sequence"/>
</dbReference>
<proteinExistence type="inferred from homology"/>
<dbReference type="Gene3D" id="1.10.3130.10">
    <property type="entry name" value="serine acetyltransferase, domain 1"/>
    <property type="match status" value="1"/>
</dbReference>
<comment type="catalytic activity">
    <reaction evidence="6">
        <text>L-serine + acetyl-CoA = O-acetyl-L-serine + CoA</text>
        <dbReference type="Rhea" id="RHEA:24560"/>
        <dbReference type="ChEBI" id="CHEBI:33384"/>
        <dbReference type="ChEBI" id="CHEBI:57287"/>
        <dbReference type="ChEBI" id="CHEBI:57288"/>
        <dbReference type="ChEBI" id="CHEBI:58340"/>
        <dbReference type="EC" id="2.3.1.30"/>
    </reaction>
</comment>
<dbReference type="Pfam" id="PF06426">
    <property type="entry name" value="SATase_N"/>
    <property type="match status" value="1"/>
</dbReference>
<evidence type="ECO:0000313" key="8">
    <source>
        <dbReference type="EMBL" id="MET4633705.1"/>
    </source>
</evidence>
<dbReference type="RefSeq" id="WP_354550127.1">
    <property type="nucleotide sequence ID" value="NZ_JBEPSM010000001.1"/>
</dbReference>
<dbReference type="GO" id="GO:0009001">
    <property type="term" value="F:serine O-acetyltransferase activity"/>
    <property type="evidence" value="ECO:0007669"/>
    <property type="project" value="UniProtKB-EC"/>
</dbReference>
<evidence type="ECO:0000256" key="4">
    <source>
        <dbReference type="ARBA" id="ARBA00022737"/>
    </source>
</evidence>
<dbReference type="InterPro" id="IPR011004">
    <property type="entry name" value="Trimer_LpxA-like_sf"/>
</dbReference>
<keyword evidence="2" id="KW-0028">Amino-acid biosynthesis</keyword>
<dbReference type="InterPro" id="IPR042122">
    <property type="entry name" value="Ser_AcTrfase_N_sf"/>
</dbReference>
<evidence type="ECO:0000256" key="2">
    <source>
        <dbReference type="ARBA" id="ARBA00022605"/>
    </source>
</evidence>
<reference evidence="8 9" key="1">
    <citation type="submission" date="2024-06" db="EMBL/GenBank/DDBJ databases">
        <title>Sorghum-associated microbial communities from plants grown in Nebraska, USA.</title>
        <authorList>
            <person name="Schachtman D."/>
        </authorList>
    </citation>
    <scope>NUCLEOTIDE SEQUENCE [LARGE SCALE GENOMIC DNA]</scope>
    <source>
        <strain evidence="8 9">3207</strain>
    </source>
</reference>
<evidence type="ECO:0000313" key="9">
    <source>
        <dbReference type="Proteomes" id="UP001549321"/>
    </source>
</evidence>
<feature type="domain" description="Serine acetyltransferase N-terminal" evidence="7">
    <location>
        <begin position="19"/>
        <end position="123"/>
    </location>
</feature>
<dbReference type="EC" id="2.3.1.30" evidence="6"/>